<dbReference type="PANTHER" id="PTHR30537:SF35">
    <property type="entry name" value="TRANSCRIPTIONAL REGULATORY PROTEIN"/>
    <property type="match status" value="1"/>
</dbReference>
<evidence type="ECO:0000259" key="5">
    <source>
        <dbReference type="PROSITE" id="PS50931"/>
    </source>
</evidence>
<dbReference type="InterPro" id="IPR036388">
    <property type="entry name" value="WH-like_DNA-bd_sf"/>
</dbReference>
<evidence type="ECO:0000256" key="4">
    <source>
        <dbReference type="ARBA" id="ARBA00023163"/>
    </source>
</evidence>
<name>A0ABU8IKA7_9BURK</name>
<dbReference type="SUPFAM" id="SSF53850">
    <property type="entry name" value="Periplasmic binding protein-like II"/>
    <property type="match status" value="1"/>
</dbReference>
<evidence type="ECO:0000256" key="3">
    <source>
        <dbReference type="ARBA" id="ARBA00023125"/>
    </source>
</evidence>
<dbReference type="EMBL" id="JACFYJ010000002">
    <property type="protein sequence ID" value="MEI5996027.1"/>
    <property type="molecule type" value="Genomic_DNA"/>
</dbReference>
<evidence type="ECO:0000313" key="6">
    <source>
        <dbReference type="EMBL" id="MEI5996027.1"/>
    </source>
</evidence>
<keyword evidence="4" id="KW-0804">Transcription</keyword>
<dbReference type="InterPro" id="IPR000847">
    <property type="entry name" value="LysR_HTH_N"/>
</dbReference>
<protein>
    <submittedName>
        <fullName evidence="6">LysR family transcriptional regulator</fullName>
    </submittedName>
</protein>
<proteinExistence type="inferred from homology"/>
<dbReference type="PROSITE" id="PS50931">
    <property type="entry name" value="HTH_LYSR"/>
    <property type="match status" value="1"/>
</dbReference>
<dbReference type="PANTHER" id="PTHR30537">
    <property type="entry name" value="HTH-TYPE TRANSCRIPTIONAL REGULATOR"/>
    <property type="match status" value="1"/>
</dbReference>
<accession>A0ABU8IKA7</accession>
<keyword evidence="3" id="KW-0238">DNA-binding</keyword>
<dbReference type="RefSeq" id="WP_336596481.1">
    <property type="nucleotide sequence ID" value="NZ_JACFYJ010000002.1"/>
</dbReference>
<comment type="caution">
    <text evidence="6">The sequence shown here is derived from an EMBL/GenBank/DDBJ whole genome shotgun (WGS) entry which is preliminary data.</text>
</comment>
<gene>
    <name evidence="6" type="ORF">H3V53_02000</name>
</gene>
<organism evidence="6 7">
    <name type="scientific">Paraburkholderia bengalensis</name>
    <dbReference type="NCBI Taxonomy" id="2747562"/>
    <lineage>
        <taxon>Bacteria</taxon>
        <taxon>Pseudomonadati</taxon>
        <taxon>Pseudomonadota</taxon>
        <taxon>Betaproteobacteria</taxon>
        <taxon>Burkholderiales</taxon>
        <taxon>Burkholderiaceae</taxon>
        <taxon>Paraburkholderia</taxon>
    </lineage>
</organism>
<evidence type="ECO:0000313" key="7">
    <source>
        <dbReference type="Proteomes" id="UP001386437"/>
    </source>
</evidence>
<evidence type="ECO:0000256" key="2">
    <source>
        <dbReference type="ARBA" id="ARBA00023015"/>
    </source>
</evidence>
<keyword evidence="2" id="KW-0805">Transcription regulation</keyword>
<dbReference type="CDD" id="cd08422">
    <property type="entry name" value="PBP2_CrgA_like"/>
    <property type="match status" value="1"/>
</dbReference>
<dbReference type="InterPro" id="IPR005119">
    <property type="entry name" value="LysR_subst-bd"/>
</dbReference>
<comment type="similarity">
    <text evidence="1">Belongs to the LysR transcriptional regulatory family.</text>
</comment>
<feature type="domain" description="HTH lysR-type" evidence="5">
    <location>
        <begin position="1"/>
        <end position="59"/>
    </location>
</feature>
<dbReference type="InterPro" id="IPR058163">
    <property type="entry name" value="LysR-type_TF_proteobact-type"/>
</dbReference>
<dbReference type="Pfam" id="PF03466">
    <property type="entry name" value="LysR_substrate"/>
    <property type="match status" value="1"/>
</dbReference>
<sequence>MDYLQSLRMFVKVAELGSFTNAADQMKVSSAVATRSVASLEERLDARLLQRTTRSVTLTEAGRLFLDRVRSIVEEIDDVEGGLLAATHIPAGTLRLAVQGSVGAGYLAKLLSTYSARYPHVVPQVIFADGPISLVEGRFDAALTSDTYPHPGSVVARTFARLDMALVASPRYVPNVRGITELADLERLVILSHEDGATSAEHDLARRWLDANVPHATHVRANSSDMVRRMAIEGMGVALLPAALIDDDLHERALLRVLPHVALPSMGLSIAYGSRRNLAPNVRALVDFLVEHSAYDSLKVPVSGQEEAALAAND</sequence>
<dbReference type="Gene3D" id="1.10.10.10">
    <property type="entry name" value="Winged helix-like DNA-binding domain superfamily/Winged helix DNA-binding domain"/>
    <property type="match status" value="1"/>
</dbReference>
<dbReference type="SUPFAM" id="SSF46785">
    <property type="entry name" value="Winged helix' DNA-binding domain"/>
    <property type="match status" value="1"/>
</dbReference>
<dbReference type="Pfam" id="PF00126">
    <property type="entry name" value="HTH_1"/>
    <property type="match status" value="1"/>
</dbReference>
<evidence type="ECO:0000256" key="1">
    <source>
        <dbReference type="ARBA" id="ARBA00009437"/>
    </source>
</evidence>
<dbReference type="Proteomes" id="UP001386437">
    <property type="component" value="Unassembled WGS sequence"/>
</dbReference>
<dbReference type="InterPro" id="IPR036390">
    <property type="entry name" value="WH_DNA-bd_sf"/>
</dbReference>
<dbReference type="Gene3D" id="3.40.190.290">
    <property type="match status" value="1"/>
</dbReference>
<keyword evidence="7" id="KW-1185">Reference proteome</keyword>
<reference evidence="6 7" key="1">
    <citation type="journal article" date="2022" name="Arch. Microbiol.">
        <title>Paraburkholderia bengalensis sp. nov. isolated from roots of Oryza sativa, IR64.</title>
        <authorList>
            <person name="Nag P."/>
            <person name="Mondal N."/>
            <person name="Sarkar J."/>
            <person name="Das S."/>
        </authorList>
    </citation>
    <scope>NUCLEOTIDE SEQUENCE [LARGE SCALE GENOMIC DNA]</scope>
    <source>
        <strain evidence="6 7">IR64_4_BI</strain>
    </source>
</reference>